<sequence>MNTIQTRLQEELNNIKAAGLYKQERIIQSQQSAEINVNNKMVLNFCSNNYLGLANHPQLIEAARRGMKKWGFGLSSVRFICGTQDIHKSLEGKISDFLETEDTILYT</sequence>
<dbReference type="InterPro" id="IPR004839">
    <property type="entry name" value="Aminotransferase_I/II_large"/>
</dbReference>
<evidence type="ECO:0000313" key="6">
    <source>
        <dbReference type="EMBL" id="SVC23238.1"/>
    </source>
</evidence>
<dbReference type="Gene3D" id="3.90.1150.10">
    <property type="entry name" value="Aspartate Aminotransferase, domain 1"/>
    <property type="match status" value="1"/>
</dbReference>
<dbReference type="InterPro" id="IPR015421">
    <property type="entry name" value="PyrdxlP-dep_Trfase_major"/>
</dbReference>
<accession>A0A382KFR8</accession>
<dbReference type="GO" id="GO:0030170">
    <property type="term" value="F:pyridoxal phosphate binding"/>
    <property type="evidence" value="ECO:0007669"/>
    <property type="project" value="InterPro"/>
</dbReference>
<feature type="non-terminal residue" evidence="6">
    <location>
        <position position="107"/>
    </location>
</feature>
<evidence type="ECO:0000256" key="4">
    <source>
        <dbReference type="ARBA" id="ARBA00023315"/>
    </source>
</evidence>
<dbReference type="GO" id="GO:0005829">
    <property type="term" value="C:cytosol"/>
    <property type="evidence" value="ECO:0007669"/>
    <property type="project" value="TreeGrafter"/>
</dbReference>
<dbReference type="InterPro" id="IPR015422">
    <property type="entry name" value="PyrdxlP-dep_Trfase_small"/>
</dbReference>
<evidence type="ECO:0000256" key="3">
    <source>
        <dbReference type="ARBA" id="ARBA00022679"/>
    </source>
</evidence>
<dbReference type="PANTHER" id="PTHR13693:SF102">
    <property type="entry name" value="2-AMINO-3-KETOBUTYRATE COENZYME A LIGASE, MITOCHONDRIAL"/>
    <property type="match status" value="1"/>
</dbReference>
<evidence type="ECO:0000259" key="5">
    <source>
        <dbReference type="Pfam" id="PF00155"/>
    </source>
</evidence>
<name>A0A382KFR8_9ZZZZ</name>
<comment type="similarity">
    <text evidence="2">Belongs to the class-II pyridoxal-phosphate-dependent aminotransferase family.</text>
</comment>
<dbReference type="Pfam" id="PF00155">
    <property type="entry name" value="Aminotran_1_2"/>
    <property type="match status" value="1"/>
</dbReference>
<dbReference type="InterPro" id="IPR050087">
    <property type="entry name" value="AON_synthase_class-II"/>
</dbReference>
<dbReference type="Gene3D" id="3.40.640.10">
    <property type="entry name" value="Type I PLP-dependent aspartate aminotransferase-like (Major domain)"/>
    <property type="match status" value="1"/>
</dbReference>
<protein>
    <recommendedName>
        <fullName evidence="5">Aminotransferase class I/classII large domain-containing protein</fullName>
    </recommendedName>
</protein>
<dbReference type="EMBL" id="UINC01080368">
    <property type="protein sequence ID" value="SVC23238.1"/>
    <property type="molecule type" value="Genomic_DNA"/>
</dbReference>
<comment type="cofactor">
    <cofactor evidence="1">
        <name>pyridoxal 5'-phosphate</name>
        <dbReference type="ChEBI" id="CHEBI:597326"/>
    </cofactor>
</comment>
<feature type="domain" description="Aminotransferase class I/classII large" evidence="5">
    <location>
        <begin position="41"/>
        <end position="105"/>
    </location>
</feature>
<proteinExistence type="inferred from homology"/>
<dbReference type="InterPro" id="IPR015424">
    <property type="entry name" value="PyrdxlP-dep_Trfase"/>
</dbReference>
<keyword evidence="3" id="KW-0808">Transferase</keyword>
<dbReference type="GO" id="GO:0008890">
    <property type="term" value="F:glycine C-acetyltransferase activity"/>
    <property type="evidence" value="ECO:0007669"/>
    <property type="project" value="TreeGrafter"/>
</dbReference>
<gene>
    <name evidence="6" type="ORF">METZ01_LOCUS276092</name>
</gene>
<dbReference type="AlphaFoldDB" id="A0A382KFR8"/>
<evidence type="ECO:0000256" key="2">
    <source>
        <dbReference type="ARBA" id="ARBA00008392"/>
    </source>
</evidence>
<evidence type="ECO:0000256" key="1">
    <source>
        <dbReference type="ARBA" id="ARBA00001933"/>
    </source>
</evidence>
<dbReference type="PANTHER" id="PTHR13693">
    <property type="entry name" value="CLASS II AMINOTRANSFERASE/8-AMINO-7-OXONONANOATE SYNTHASE"/>
    <property type="match status" value="1"/>
</dbReference>
<organism evidence="6">
    <name type="scientific">marine metagenome</name>
    <dbReference type="NCBI Taxonomy" id="408172"/>
    <lineage>
        <taxon>unclassified sequences</taxon>
        <taxon>metagenomes</taxon>
        <taxon>ecological metagenomes</taxon>
    </lineage>
</organism>
<dbReference type="SUPFAM" id="SSF53383">
    <property type="entry name" value="PLP-dependent transferases"/>
    <property type="match status" value="1"/>
</dbReference>
<reference evidence="6" key="1">
    <citation type="submission" date="2018-05" db="EMBL/GenBank/DDBJ databases">
        <authorList>
            <person name="Lanie J.A."/>
            <person name="Ng W.-L."/>
            <person name="Kazmierczak K.M."/>
            <person name="Andrzejewski T.M."/>
            <person name="Davidsen T.M."/>
            <person name="Wayne K.J."/>
            <person name="Tettelin H."/>
            <person name="Glass J.I."/>
            <person name="Rusch D."/>
            <person name="Podicherti R."/>
            <person name="Tsui H.-C.T."/>
            <person name="Winkler M.E."/>
        </authorList>
    </citation>
    <scope>NUCLEOTIDE SEQUENCE</scope>
</reference>
<keyword evidence="4" id="KW-0012">Acyltransferase</keyword>